<organism evidence="2 3">
    <name type="scientific">Niabella ginsengisoli</name>
    <dbReference type="NCBI Taxonomy" id="522298"/>
    <lineage>
        <taxon>Bacteria</taxon>
        <taxon>Pseudomonadati</taxon>
        <taxon>Bacteroidota</taxon>
        <taxon>Chitinophagia</taxon>
        <taxon>Chitinophagales</taxon>
        <taxon>Chitinophagaceae</taxon>
        <taxon>Niabella</taxon>
    </lineage>
</organism>
<sequence>MPTQKYPTGGGLKGGVQWSGKPGNMINTASGTIDSYMYPEYQNATYDHDKDAATPEKPWPDTYKRYASVTHRIDDQVGDLLQLLKDLHIDDNTLVVFTSDNGPSKESYLPKEYVSYEADFFNTFGPFDGIKRDLYEGAFVPQLSPGGQVLLSPTQLLTHQIFLTIGCLHS</sequence>
<dbReference type="PANTHER" id="PTHR43751">
    <property type="entry name" value="SULFATASE"/>
    <property type="match status" value="1"/>
</dbReference>
<protein>
    <submittedName>
        <fullName evidence="2">Sulfatase-like hydrolase/transferase</fullName>
    </submittedName>
</protein>
<dbReference type="Pfam" id="PF00884">
    <property type="entry name" value="Sulfatase"/>
    <property type="match status" value="1"/>
</dbReference>
<comment type="caution">
    <text evidence="2">The sequence shown here is derived from an EMBL/GenBank/DDBJ whole genome shotgun (WGS) entry which is preliminary data.</text>
</comment>
<accession>A0ABS9SIN2</accession>
<gene>
    <name evidence="2" type="ORF">MKP09_10120</name>
</gene>
<dbReference type="EMBL" id="JAKWBL010000001">
    <property type="protein sequence ID" value="MCH5598237.1"/>
    <property type="molecule type" value="Genomic_DNA"/>
</dbReference>
<evidence type="ECO:0000313" key="3">
    <source>
        <dbReference type="Proteomes" id="UP001202248"/>
    </source>
</evidence>
<dbReference type="InterPro" id="IPR017850">
    <property type="entry name" value="Alkaline_phosphatase_core_sf"/>
</dbReference>
<proteinExistence type="predicted"/>
<evidence type="ECO:0000313" key="2">
    <source>
        <dbReference type="EMBL" id="MCH5598237.1"/>
    </source>
</evidence>
<dbReference type="SUPFAM" id="SSF53649">
    <property type="entry name" value="Alkaline phosphatase-like"/>
    <property type="match status" value="1"/>
</dbReference>
<dbReference type="Proteomes" id="UP001202248">
    <property type="component" value="Unassembled WGS sequence"/>
</dbReference>
<dbReference type="InterPro" id="IPR052701">
    <property type="entry name" value="GAG_Ulvan_Degrading_Sulfatases"/>
</dbReference>
<dbReference type="InterPro" id="IPR000917">
    <property type="entry name" value="Sulfatase_N"/>
</dbReference>
<keyword evidence="3" id="KW-1185">Reference proteome</keyword>
<feature type="domain" description="Sulfatase N-terminal" evidence="1">
    <location>
        <begin position="39"/>
        <end position="107"/>
    </location>
</feature>
<dbReference type="Gene3D" id="3.40.720.10">
    <property type="entry name" value="Alkaline Phosphatase, subunit A"/>
    <property type="match status" value="1"/>
</dbReference>
<evidence type="ECO:0000259" key="1">
    <source>
        <dbReference type="Pfam" id="PF00884"/>
    </source>
</evidence>
<reference evidence="2 3" key="1">
    <citation type="submission" date="2022-02" db="EMBL/GenBank/DDBJ databases">
        <authorList>
            <person name="Min J."/>
        </authorList>
    </citation>
    <scope>NUCLEOTIDE SEQUENCE [LARGE SCALE GENOMIC DNA]</scope>
    <source>
        <strain evidence="2 3">GR10-1</strain>
    </source>
</reference>
<dbReference type="PANTHER" id="PTHR43751:SF3">
    <property type="entry name" value="SULFATASE N-TERMINAL DOMAIN-CONTAINING PROTEIN"/>
    <property type="match status" value="1"/>
</dbReference>
<name>A0ABS9SIN2_9BACT</name>